<name>A0ABQ9IPM6_9NEOP</name>
<organism evidence="2 3">
    <name type="scientific">Dryococelus australis</name>
    <dbReference type="NCBI Taxonomy" id="614101"/>
    <lineage>
        <taxon>Eukaryota</taxon>
        <taxon>Metazoa</taxon>
        <taxon>Ecdysozoa</taxon>
        <taxon>Arthropoda</taxon>
        <taxon>Hexapoda</taxon>
        <taxon>Insecta</taxon>
        <taxon>Pterygota</taxon>
        <taxon>Neoptera</taxon>
        <taxon>Polyneoptera</taxon>
        <taxon>Phasmatodea</taxon>
        <taxon>Verophasmatodea</taxon>
        <taxon>Anareolatae</taxon>
        <taxon>Phasmatidae</taxon>
        <taxon>Eurycanthinae</taxon>
        <taxon>Dryococelus</taxon>
    </lineage>
</organism>
<protein>
    <submittedName>
        <fullName evidence="2">Uncharacterized protein</fullName>
    </submittedName>
</protein>
<feature type="region of interest" description="Disordered" evidence="1">
    <location>
        <begin position="44"/>
        <end position="96"/>
    </location>
</feature>
<evidence type="ECO:0000313" key="2">
    <source>
        <dbReference type="EMBL" id="KAJ8898179.1"/>
    </source>
</evidence>
<dbReference type="Proteomes" id="UP001159363">
    <property type="component" value="Chromosome 1"/>
</dbReference>
<sequence length="127" mass="13994">MLFRHRLKPATYISDGRRTSEFGNGWLAKRKACVCGPPWTATSRVGVSADPHDVRAPEEAEEHGVLAGRQVRNARSHDSAHLGRPPTHGFSSPLQPTVPRRHATETIFSCVWVFVTEIAKAESRPSG</sequence>
<gene>
    <name evidence="2" type="ORF">PR048_003539</name>
</gene>
<evidence type="ECO:0000313" key="3">
    <source>
        <dbReference type="Proteomes" id="UP001159363"/>
    </source>
</evidence>
<reference evidence="2 3" key="1">
    <citation type="submission" date="2023-02" db="EMBL/GenBank/DDBJ databases">
        <title>LHISI_Scaffold_Assembly.</title>
        <authorList>
            <person name="Stuart O.P."/>
            <person name="Cleave R."/>
            <person name="Magrath M.J.L."/>
            <person name="Mikheyev A.S."/>
        </authorList>
    </citation>
    <scope>NUCLEOTIDE SEQUENCE [LARGE SCALE GENOMIC DNA]</scope>
    <source>
        <strain evidence="2">Daus_M_001</strain>
        <tissue evidence="2">Leg muscle</tissue>
    </source>
</reference>
<accession>A0ABQ9IPM6</accession>
<proteinExistence type="predicted"/>
<dbReference type="EMBL" id="JARBHB010000001">
    <property type="protein sequence ID" value="KAJ8898179.1"/>
    <property type="molecule type" value="Genomic_DNA"/>
</dbReference>
<comment type="caution">
    <text evidence="2">The sequence shown here is derived from an EMBL/GenBank/DDBJ whole genome shotgun (WGS) entry which is preliminary data.</text>
</comment>
<feature type="compositionally biased region" description="Basic and acidic residues" evidence="1">
    <location>
        <begin position="50"/>
        <end position="64"/>
    </location>
</feature>
<keyword evidence="3" id="KW-1185">Reference proteome</keyword>
<evidence type="ECO:0000256" key="1">
    <source>
        <dbReference type="SAM" id="MobiDB-lite"/>
    </source>
</evidence>